<dbReference type="PIRSF" id="PIRSF001434">
    <property type="entry name" value="CGS"/>
    <property type="match status" value="1"/>
</dbReference>
<evidence type="ECO:0000256" key="7">
    <source>
        <dbReference type="RuleBase" id="RU362118"/>
    </source>
</evidence>
<dbReference type="Gene3D" id="3.90.1150.10">
    <property type="entry name" value="Aspartate Aminotransferase, domain 1"/>
    <property type="match status" value="1"/>
</dbReference>
<keyword evidence="5" id="KW-0028">Amino-acid biosynthesis</keyword>
<keyword evidence="5" id="KW-0486">Methionine biosynthesis</keyword>
<evidence type="ECO:0000256" key="1">
    <source>
        <dbReference type="ARBA" id="ARBA00001933"/>
    </source>
</evidence>
<comment type="similarity">
    <text evidence="5">Belongs to the trans-sulfuration enzymes family. MetZ subfamily.</text>
</comment>
<dbReference type="NCBIfam" id="NF005870">
    <property type="entry name" value="PRK07810.1"/>
    <property type="match status" value="1"/>
</dbReference>
<evidence type="ECO:0000256" key="2">
    <source>
        <dbReference type="ARBA" id="ARBA00022898"/>
    </source>
</evidence>
<dbReference type="AlphaFoldDB" id="F8A4J0"/>
<dbReference type="GO" id="GO:0071268">
    <property type="term" value="P:homocysteine biosynthetic process"/>
    <property type="evidence" value="ECO:0007669"/>
    <property type="project" value="InterPro"/>
</dbReference>
<comment type="cofactor">
    <cofactor evidence="1 5 7">
        <name>pyridoxal 5'-phosphate</name>
        <dbReference type="ChEBI" id="CHEBI:597326"/>
    </cofactor>
</comment>
<dbReference type="Pfam" id="PF01053">
    <property type="entry name" value="Cys_Met_Meta_PP"/>
    <property type="match status" value="1"/>
</dbReference>
<evidence type="ECO:0000256" key="8">
    <source>
        <dbReference type="SAM" id="MobiDB-lite"/>
    </source>
</evidence>
<evidence type="ECO:0000256" key="4">
    <source>
        <dbReference type="ARBA" id="ARBA00052699"/>
    </source>
</evidence>
<dbReference type="KEGG" id="cga:Celgi_2740"/>
<dbReference type="InterPro" id="IPR006234">
    <property type="entry name" value="O-succ-hSer_sulfhydrylase"/>
</dbReference>
<dbReference type="GO" id="GO:0047982">
    <property type="term" value="F:homocysteine desulfhydrase activity"/>
    <property type="evidence" value="ECO:0007669"/>
    <property type="project" value="UniProtKB-EC"/>
</dbReference>
<dbReference type="RefSeq" id="WP_013884755.1">
    <property type="nucleotide sequence ID" value="NC_015671.1"/>
</dbReference>
<proteinExistence type="inferred from homology"/>
<comment type="function">
    <text evidence="5">Catalyzes the formation of L-homocysteine from O-succinyl-L-homoserine (OSHS) and hydrogen sulfide.</text>
</comment>
<dbReference type="HOGENOM" id="CLU_018986_4_0_11"/>
<feature type="region of interest" description="Disordered" evidence="8">
    <location>
        <begin position="1"/>
        <end position="21"/>
    </location>
</feature>
<dbReference type="FunFam" id="3.40.640.10:FF:000046">
    <property type="entry name" value="Cystathionine gamma-lyase"/>
    <property type="match status" value="1"/>
</dbReference>
<dbReference type="InterPro" id="IPR000277">
    <property type="entry name" value="Cys/Met-Metab_PyrdxlP-dep_enz"/>
</dbReference>
<evidence type="ECO:0000313" key="10">
    <source>
        <dbReference type="Proteomes" id="UP000000485"/>
    </source>
</evidence>
<dbReference type="InterPro" id="IPR015424">
    <property type="entry name" value="PyrdxlP-dep_Trfase"/>
</dbReference>
<sequence>MSAGDRPTPGPGSWDAGRTPLGSLRPDTLAVRGGQVRSQFGEFSEAVFLTQGFTYDSAGQAESAFAGDVDRFLYSRYNNPTVSTFEERLRLLDGAQACTATASGMSAVFTALAAIVGQGSRIVAARALFGSSVVIFDEILARWGVRTEYVDGHVLEQWQAALATPADVVFFETPSNPMQDLVDVAAVSSLAHAAGAVVVVDNVFATPVLSRPLDLGADVVVYSATKHIDGQGRVLGGAILGSSEYVRGPVQTLVRNTGPSLSPFNAWVLLKGLETMSLRVRHQAASALTLARWLEDHPAVESVRYPYLPSHPQHELALRQQSGGGTVVTFTLRTPADAGAAKTATFGVLDALRLVDISNNLGDAKSIVTHPATTTHRKLGPEGRARVGIGEATVRFSVGLEDVEDLREDLDQALSTLVG</sequence>
<protein>
    <recommendedName>
        <fullName evidence="5">O-succinylhomoserine sulfhydrylase</fullName>
        <shortName evidence="5">OSH sulfhydrylase</shortName>
        <shortName evidence="5">OSHS sulfhydrylase</shortName>
        <ecNumber evidence="5">2.5.1.-</ecNumber>
    </recommendedName>
</protein>
<dbReference type="eggNOG" id="COG0626">
    <property type="taxonomic scope" value="Bacteria"/>
</dbReference>
<dbReference type="HAMAP" id="MF_02056">
    <property type="entry name" value="MetZ"/>
    <property type="match status" value="1"/>
</dbReference>
<dbReference type="GO" id="GO:0018826">
    <property type="term" value="F:methionine gamma-lyase activity"/>
    <property type="evidence" value="ECO:0007669"/>
    <property type="project" value="UniProtKB-EC"/>
</dbReference>
<accession>F8A4J0</accession>
<dbReference type="EMBL" id="CP002665">
    <property type="protein sequence ID" value="AEI13238.1"/>
    <property type="molecule type" value="Genomic_DNA"/>
</dbReference>
<reference evidence="10" key="1">
    <citation type="submission" date="2011-04" db="EMBL/GenBank/DDBJ databases">
        <title>Complete sequence of Cellvibrio gilvus ATCC 13127.</title>
        <authorList>
            <person name="Lucas S."/>
            <person name="Han J."/>
            <person name="Lapidus A."/>
            <person name="Cheng J.-F."/>
            <person name="Goodwin L."/>
            <person name="Pitluck S."/>
            <person name="Peters L."/>
            <person name="Munk A."/>
            <person name="Detter J.C."/>
            <person name="Han C."/>
            <person name="Tapia R."/>
            <person name="Land M."/>
            <person name="Hauser L."/>
            <person name="Kyrpides N."/>
            <person name="Ivanova N."/>
            <person name="Ovchinnikova G."/>
            <person name="Pagani I."/>
            <person name="Mead D."/>
            <person name="Brumm P."/>
            <person name="Woyke T."/>
        </authorList>
    </citation>
    <scope>NUCLEOTIDE SEQUENCE [LARGE SCALE GENOMIC DNA]</scope>
    <source>
        <strain evidence="10">ATCC 13127 / NRRL B-14078</strain>
    </source>
</reference>
<comment type="pathway">
    <text evidence="5">Amino-acid biosynthesis; L-methionine biosynthesis via de novo pathway; L-homocysteine from O-succinyl-L-homoserine: step 1/1.</text>
</comment>
<dbReference type="PANTHER" id="PTHR11808:SF80">
    <property type="entry name" value="CYSTATHIONINE GAMMA-LYASE"/>
    <property type="match status" value="1"/>
</dbReference>
<keyword evidence="2 5" id="KW-0663">Pyridoxal phosphate</keyword>
<dbReference type="PANTHER" id="PTHR11808">
    <property type="entry name" value="TRANS-SULFURATION ENZYME FAMILY MEMBER"/>
    <property type="match status" value="1"/>
</dbReference>
<dbReference type="GO" id="GO:0016765">
    <property type="term" value="F:transferase activity, transferring alkyl or aryl (other than methyl) groups"/>
    <property type="evidence" value="ECO:0007669"/>
    <property type="project" value="UniProtKB-UniRule"/>
</dbReference>
<dbReference type="InterPro" id="IPR015421">
    <property type="entry name" value="PyrdxlP-dep_Trfase_major"/>
</dbReference>
<dbReference type="CDD" id="cd00614">
    <property type="entry name" value="CGS_like"/>
    <property type="match status" value="1"/>
</dbReference>
<name>F8A4J0_CELGA</name>
<evidence type="ECO:0000313" key="9">
    <source>
        <dbReference type="EMBL" id="AEI13238.1"/>
    </source>
</evidence>
<dbReference type="FunFam" id="3.90.1150.10:FF:000033">
    <property type="entry name" value="Cystathionine gamma-synthase"/>
    <property type="match status" value="1"/>
</dbReference>
<dbReference type="NCBIfam" id="NF006003">
    <property type="entry name" value="PRK08133.1"/>
    <property type="match status" value="1"/>
</dbReference>
<dbReference type="OrthoDB" id="4966611at2"/>
<dbReference type="Proteomes" id="UP000000485">
    <property type="component" value="Chromosome"/>
</dbReference>
<comment type="catalytic activity">
    <reaction evidence="5">
        <text>O-succinyl-L-homoserine + hydrogen sulfide = L-homocysteine + succinate</text>
        <dbReference type="Rhea" id="RHEA:27826"/>
        <dbReference type="ChEBI" id="CHEBI:29919"/>
        <dbReference type="ChEBI" id="CHEBI:30031"/>
        <dbReference type="ChEBI" id="CHEBI:57661"/>
        <dbReference type="ChEBI" id="CHEBI:58199"/>
    </reaction>
</comment>
<comment type="subunit">
    <text evidence="5">Homotetramer.</text>
</comment>
<dbReference type="EC" id="2.5.1.-" evidence="5"/>
<dbReference type="GO" id="GO:0019346">
    <property type="term" value="P:transsulfuration"/>
    <property type="evidence" value="ECO:0007669"/>
    <property type="project" value="InterPro"/>
</dbReference>
<gene>
    <name evidence="5" type="primary">metZ</name>
    <name evidence="9" type="ordered locus">Celgi_2740</name>
</gene>
<evidence type="ECO:0000256" key="3">
    <source>
        <dbReference type="ARBA" id="ARBA00048780"/>
    </source>
</evidence>
<dbReference type="InterPro" id="IPR015422">
    <property type="entry name" value="PyrdxlP-dep_Trfase_small"/>
</dbReference>
<dbReference type="STRING" id="593907.Celgi_2740"/>
<organism evidence="9 10">
    <name type="scientific">Cellulomonas gilvus (strain ATCC 13127 / NRRL B-14078)</name>
    <name type="common">Cellvibrio gilvus</name>
    <dbReference type="NCBI Taxonomy" id="593907"/>
    <lineage>
        <taxon>Bacteria</taxon>
        <taxon>Bacillati</taxon>
        <taxon>Actinomycetota</taxon>
        <taxon>Actinomycetes</taxon>
        <taxon>Micrococcales</taxon>
        <taxon>Cellulomonadaceae</taxon>
        <taxon>Cellulomonas</taxon>
    </lineage>
</organism>
<dbReference type="SUPFAM" id="SSF53383">
    <property type="entry name" value="PLP-dependent transferases"/>
    <property type="match status" value="1"/>
</dbReference>
<keyword evidence="10" id="KW-1185">Reference proteome</keyword>
<dbReference type="NCBIfam" id="TIGR01325">
    <property type="entry name" value="O_suc_HS_sulf"/>
    <property type="match status" value="1"/>
</dbReference>
<dbReference type="GO" id="GO:0005737">
    <property type="term" value="C:cytoplasm"/>
    <property type="evidence" value="ECO:0007669"/>
    <property type="project" value="TreeGrafter"/>
</dbReference>
<keyword evidence="5 9" id="KW-0808">Transferase</keyword>
<evidence type="ECO:0000256" key="5">
    <source>
        <dbReference type="HAMAP-Rule" id="MF_02056"/>
    </source>
</evidence>
<dbReference type="Gene3D" id="3.40.640.10">
    <property type="entry name" value="Type I PLP-dependent aspartate aminotransferase-like (Major domain)"/>
    <property type="match status" value="1"/>
</dbReference>
<dbReference type="UniPathway" id="UPA00051">
    <property type="reaction ID" value="UER00449"/>
</dbReference>
<dbReference type="GO" id="GO:0030170">
    <property type="term" value="F:pyridoxal phosphate binding"/>
    <property type="evidence" value="ECO:0007669"/>
    <property type="project" value="UniProtKB-UniRule"/>
</dbReference>
<feature type="modified residue" description="N6-(pyridoxal phosphate)lysine" evidence="5 6">
    <location>
        <position position="226"/>
    </location>
</feature>
<evidence type="ECO:0000256" key="6">
    <source>
        <dbReference type="PIRSR" id="PIRSR001434-2"/>
    </source>
</evidence>
<dbReference type="GO" id="GO:0071266">
    <property type="term" value="P:'de novo' L-methionine biosynthetic process"/>
    <property type="evidence" value="ECO:0007669"/>
    <property type="project" value="UniProtKB-UniRule"/>
</dbReference>
<comment type="catalytic activity">
    <reaction evidence="4">
        <text>L-methionine + H2O = methanethiol + 2-oxobutanoate + NH4(+)</text>
        <dbReference type="Rhea" id="RHEA:23800"/>
        <dbReference type="ChEBI" id="CHEBI:15377"/>
        <dbReference type="ChEBI" id="CHEBI:16007"/>
        <dbReference type="ChEBI" id="CHEBI:16763"/>
        <dbReference type="ChEBI" id="CHEBI:28938"/>
        <dbReference type="ChEBI" id="CHEBI:57844"/>
        <dbReference type="EC" id="4.4.1.11"/>
    </reaction>
    <physiologicalReaction direction="left-to-right" evidence="4">
        <dbReference type="Rhea" id="RHEA:23801"/>
    </physiologicalReaction>
</comment>
<comment type="catalytic activity">
    <reaction evidence="3">
        <text>L-homocysteine + H2O = 2-oxobutanoate + hydrogen sulfide + NH4(+) + H(+)</text>
        <dbReference type="Rhea" id="RHEA:14501"/>
        <dbReference type="ChEBI" id="CHEBI:15377"/>
        <dbReference type="ChEBI" id="CHEBI:15378"/>
        <dbReference type="ChEBI" id="CHEBI:16763"/>
        <dbReference type="ChEBI" id="CHEBI:28938"/>
        <dbReference type="ChEBI" id="CHEBI:29919"/>
        <dbReference type="ChEBI" id="CHEBI:58199"/>
        <dbReference type="EC" id="4.4.1.2"/>
    </reaction>
    <physiologicalReaction direction="left-to-right" evidence="3">
        <dbReference type="Rhea" id="RHEA:14502"/>
    </physiologicalReaction>
</comment>